<gene>
    <name evidence="1" type="ORF">Slati_1486300</name>
</gene>
<dbReference type="AlphaFoldDB" id="A0AAW2X5A2"/>
<reference evidence="1" key="1">
    <citation type="submission" date="2020-06" db="EMBL/GenBank/DDBJ databases">
        <authorList>
            <person name="Li T."/>
            <person name="Hu X."/>
            <person name="Zhang T."/>
            <person name="Song X."/>
            <person name="Zhang H."/>
            <person name="Dai N."/>
            <person name="Sheng W."/>
            <person name="Hou X."/>
            <person name="Wei L."/>
        </authorList>
    </citation>
    <scope>NUCLEOTIDE SEQUENCE</scope>
    <source>
        <strain evidence="1">KEN1</strain>
        <tissue evidence="1">Leaf</tissue>
    </source>
</reference>
<dbReference type="EMBL" id="JACGWN010000005">
    <property type="protein sequence ID" value="KAL0449299.1"/>
    <property type="molecule type" value="Genomic_DNA"/>
</dbReference>
<organism evidence="1">
    <name type="scientific">Sesamum latifolium</name>
    <dbReference type="NCBI Taxonomy" id="2727402"/>
    <lineage>
        <taxon>Eukaryota</taxon>
        <taxon>Viridiplantae</taxon>
        <taxon>Streptophyta</taxon>
        <taxon>Embryophyta</taxon>
        <taxon>Tracheophyta</taxon>
        <taxon>Spermatophyta</taxon>
        <taxon>Magnoliopsida</taxon>
        <taxon>eudicotyledons</taxon>
        <taxon>Gunneridae</taxon>
        <taxon>Pentapetalae</taxon>
        <taxon>asterids</taxon>
        <taxon>lamiids</taxon>
        <taxon>Lamiales</taxon>
        <taxon>Pedaliaceae</taxon>
        <taxon>Sesamum</taxon>
    </lineage>
</organism>
<comment type="caution">
    <text evidence="1">The sequence shown here is derived from an EMBL/GenBank/DDBJ whole genome shotgun (WGS) entry which is preliminary data.</text>
</comment>
<evidence type="ECO:0000313" key="1">
    <source>
        <dbReference type="EMBL" id="KAL0449299.1"/>
    </source>
</evidence>
<protein>
    <submittedName>
        <fullName evidence="1">Uncharacterized protein</fullName>
    </submittedName>
</protein>
<sequence length="69" mass="7600">MALTWSKYTRDILADAGMLRSKAATTPLPTGVKFTLEAGNALTNAEAYRRLIGRLLYLGFTRPDISHTT</sequence>
<accession>A0AAW2X5A2</accession>
<reference evidence="1" key="2">
    <citation type="journal article" date="2024" name="Plant">
        <title>Genomic evolution and insights into agronomic trait innovations of Sesamum species.</title>
        <authorList>
            <person name="Miao H."/>
            <person name="Wang L."/>
            <person name="Qu L."/>
            <person name="Liu H."/>
            <person name="Sun Y."/>
            <person name="Le M."/>
            <person name="Wang Q."/>
            <person name="Wei S."/>
            <person name="Zheng Y."/>
            <person name="Lin W."/>
            <person name="Duan Y."/>
            <person name="Cao H."/>
            <person name="Xiong S."/>
            <person name="Wang X."/>
            <person name="Wei L."/>
            <person name="Li C."/>
            <person name="Ma Q."/>
            <person name="Ju M."/>
            <person name="Zhao R."/>
            <person name="Li G."/>
            <person name="Mu C."/>
            <person name="Tian Q."/>
            <person name="Mei H."/>
            <person name="Zhang T."/>
            <person name="Gao T."/>
            <person name="Zhang H."/>
        </authorList>
    </citation>
    <scope>NUCLEOTIDE SEQUENCE</scope>
    <source>
        <strain evidence="1">KEN1</strain>
    </source>
</reference>
<name>A0AAW2X5A2_9LAMI</name>
<proteinExistence type="predicted"/>